<evidence type="ECO:0000259" key="1">
    <source>
        <dbReference type="Pfam" id="PF13590"/>
    </source>
</evidence>
<evidence type="ECO:0000313" key="3">
    <source>
        <dbReference type="Proteomes" id="UP000634668"/>
    </source>
</evidence>
<proteinExistence type="predicted"/>
<organism evidence="2 3">
    <name type="scientific">Arenibacter certesii</name>
    <dbReference type="NCBI Taxonomy" id="228955"/>
    <lineage>
        <taxon>Bacteria</taxon>
        <taxon>Pseudomonadati</taxon>
        <taxon>Bacteroidota</taxon>
        <taxon>Flavobacteriia</taxon>
        <taxon>Flavobacteriales</taxon>
        <taxon>Flavobacteriaceae</taxon>
        <taxon>Arenibacter</taxon>
    </lineage>
</organism>
<dbReference type="EMBL" id="BMWP01000002">
    <property type="protein sequence ID" value="GGW23974.1"/>
    <property type="molecule type" value="Genomic_DNA"/>
</dbReference>
<gene>
    <name evidence="2" type="ORF">GCM10007383_05560</name>
</gene>
<dbReference type="AlphaFoldDB" id="A0A918IP29"/>
<sequence>MQYDYDQTTEFSAYATYNYYPDMETGLNELDTRRLMRAIDSTMRGKGLLLSEEPDFYVAIMGRTYQGARNNTVGVGVGGSGRSVGGGLSVGIPVGAAKMEMEIQFDFVDSQKDELFWQAIAVSSFNANSTPQVREEKLSAMVAKAFEKYPPKQKK</sequence>
<reference evidence="2" key="2">
    <citation type="submission" date="2020-09" db="EMBL/GenBank/DDBJ databases">
        <authorList>
            <person name="Sun Q."/>
            <person name="Kim S."/>
        </authorList>
    </citation>
    <scope>NUCLEOTIDE SEQUENCE</scope>
    <source>
        <strain evidence="2">KCTC 12113</strain>
    </source>
</reference>
<name>A0A918IP29_9FLAO</name>
<protein>
    <recommendedName>
        <fullName evidence="1">DUF4136 domain-containing protein</fullName>
    </recommendedName>
</protein>
<dbReference type="Gene3D" id="3.30.160.670">
    <property type="match status" value="1"/>
</dbReference>
<comment type="caution">
    <text evidence="2">The sequence shown here is derived from an EMBL/GenBank/DDBJ whole genome shotgun (WGS) entry which is preliminary data.</text>
</comment>
<dbReference type="InterPro" id="IPR025411">
    <property type="entry name" value="DUF4136"/>
</dbReference>
<keyword evidence="3" id="KW-1185">Reference proteome</keyword>
<reference evidence="2" key="1">
    <citation type="journal article" date="2014" name="Int. J. Syst. Evol. Microbiol.">
        <title>Complete genome sequence of Corynebacterium casei LMG S-19264T (=DSM 44701T), isolated from a smear-ripened cheese.</title>
        <authorList>
            <consortium name="US DOE Joint Genome Institute (JGI-PGF)"/>
            <person name="Walter F."/>
            <person name="Albersmeier A."/>
            <person name="Kalinowski J."/>
            <person name="Ruckert C."/>
        </authorList>
    </citation>
    <scope>NUCLEOTIDE SEQUENCE</scope>
    <source>
        <strain evidence="2">KCTC 12113</strain>
    </source>
</reference>
<dbReference type="Pfam" id="PF13590">
    <property type="entry name" value="DUF4136"/>
    <property type="match status" value="1"/>
</dbReference>
<dbReference type="Proteomes" id="UP000634668">
    <property type="component" value="Unassembled WGS sequence"/>
</dbReference>
<evidence type="ECO:0000313" key="2">
    <source>
        <dbReference type="EMBL" id="GGW23974.1"/>
    </source>
</evidence>
<accession>A0A918IP29</accession>
<feature type="domain" description="DUF4136" evidence="1">
    <location>
        <begin position="2"/>
        <end position="151"/>
    </location>
</feature>